<organism evidence="1 2">
    <name type="scientific">Asparagus officinalis</name>
    <name type="common">Garden asparagus</name>
    <dbReference type="NCBI Taxonomy" id="4686"/>
    <lineage>
        <taxon>Eukaryota</taxon>
        <taxon>Viridiplantae</taxon>
        <taxon>Streptophyta</taxon>
        <taxon>Embryophyta</taxon>
        <taxon>Tracheophyta</taxon>
        <taxon>Spermatophyta</taxon>
        <taxon>Magnoliopsida</taxon>
        <taxon>Liliopsida</taxon>
        <taxon>Asparagales</taxon>
        <taxon>Asparagaceae</taxon>
        <taxon>Asparagoideae</taxon>
        <taxon>Asparagus</taxon>
    </lineage>
</organism>
<dbReference type="AlphaFoldDB" id="A0A5P1E904"/>
<reference evidence="2" key="1">
    <citation type="journal article" date="2017" name="Nat. Commun.">
        <title>The asparagus genome sheds light on the origin and evolution of a young Y chromosome.</title>
        <authorList>
            <person name="Harkess A."/>
            <person name="Zhou J."/>
            <person name="Xu C."/>
            <person name="Bowers J.E."/>
            <person name="Van der Hulst R."/>
            <person name="Ayyampalayam S."/>
            <person name="Mercati F."/>
            <person name="Riccardi P."/>
            <person name="McKain M.R."/>
            <person name="Kakrana A."/>
            <person name="Tang H."/>
            <person name="Ray J."/>
            <person name="Groenendijk J."/>
            <person name="Arikit S."/>
            <person name="Mathioni S.M."/>
            <person name="Nakano M."/>
            <person name="Shan H."/>
            <person name="Telgmann-Rauber A."/>
            <person name="Kanno A."/>
            <person name="Yue Z."/>
            <person name="Chen H."/>
            <person name="Li W."/>
            <person name="Chen Y."/>
            <person name="Xu X."/>
            <person name="Zhang Y."/>
            <person name="Luo S."/>
            <person name="Chen H."/>
            <person name="Gao J."/>
            <person name="Mao Z."/>
            <person name="Pires J.C."/>
            <person name="Luo M."/>
            <person name="Kudrna D."/>
            <person name="Wing R.A."/>
            <person name="Meyers B.C."/>
            <person name="Yi K."/>
            <person name="Kong H."/>
            <person name="Lavrijsen P."/>
            <person name="Sunseri F."/>
            <person name="Falavigna A."/>
            <person name="Ye Y."/>
            <person name="Leebens-Mack J.H."/>
            <person name="Chen G."/>
        </authorList>
    </citation>
    <scope>NUCLEOTIDE SEQUENCE [LARGE SCALE GENOMIC DNA]</scope>
    <source>
        <strain evidence="2">cv. DH0086</strain>
    </source>
</reference>
<dbReference type="Proteomes" id="UP000243459">
    <property type="component" value="Chromosome 7"/>
</dbReference>
<dbReference type="Gramene" id="ONK62338">
    <property type="protein sequence ID" value="ONK62338"/>
    <property type="gene ID" value="A4U43_C07F2860"/>
</dbReference>
<keyword evidence="2" id="KW-1185">Reference proteome</keyword>
<gene>
    <name evidence="1" type="ORF">A4U43_C07F2860</name>
</gene>
<evidence type="ECO:0000313" key="2">
    <source>
        <dbReference type="Proteomes" id="UP000243459"/>
    </source>
</evidence>
<dbReference type="EMBL" id="CM007387">
    <property type="protein sequence ID" value="ONK62338.1"/>
    <property type="molecule type" value="Genomic_DNA"/>
</dbReference>
<name>A0A5P1E904_ASPOF</name>
<protein>
    <submittedName>
        <fullName evidence="1">Uncharacterized protein</fullName>
    </submittedName>
</protein>
<accession>A0A5P1E904</accession>
<evidence type="ECO:0000313" key="1">
    <source>
        <dbReference type="EMBL" id="ONK62338.1"/>
    </source>
</evidence>
<proteinExistence type="predicted"/>
<sequence length="102" mass="10383">MSSEARTELGETFLAPVVLSDGFDFLLLDGMYSQPPNGATMGFLDDVGSASSVALPKVTPMVALPVPPRASGGGEVAGGDPFASSVWPLATFLPRVAAQGKS</sequence>